<dbReference type="EMBL" id="JAWRVE010000079">
    <property type="protein sequence ID" value="KAL1862645.1"/>
    <property type="molecule type" value="Genomic_DNA"/>
</dbReference>
<keyword evidence="4" id="KW-1185">Reference proteome</keyword>
<dbReference type="SUPFAM" id="SSF53448">
    <property type="entry name" value="Nucleotide-diphospho-sugar transferases"/>
    <property type="match status" value="1"/>
</dbReference>
<sequence length="340" mass="37627">MIPQTLRKGQGFILIAIVFLLIVAFSMRKYDLMPYEGYLDQYPARTSPNLYPTDSTSLPSKIWQIFSTPADAKEKPSDSINPKALGDAASWVGLNPGYQYKLLGAGTTSGDDFVIKHFSHDKTIMDTYFSLRSPGLKTDLLRYLILWIEGGVYADLDTWAIKPIDVWVPEHLRAEGRVKAVVGLEWDQLDGEPWPGFGNEPSYMTHVVQFCQWTFAATPGHPLLENAIQTSVKRIAALATAKNASISELDPNGYEVVTTTGPSAWTDVVFEQLRKVDPKFRSLKELSGMKESRLIGDILVLTIDGFGMGQPHSHSTSGGSIPDAALAKHGFRHSWLPNIS</sequence>
<evidence type="ECO:0000256" key="2">
    <source>
        <dbReference type="SAM" id="Phobius"/>
    </source>
</evidence>
<organism evidence="3 4">
    <name type="scientific">Diaporthe australafricana</name>
    <dbReference type="NCBI Taxonomy" id="127596"/>
    <lineage>
        <taxon>Eukaryota</taxon>
        <taxon>Fungi</taxon>
        <taxon>Dikarya</taxon>
        <taxon>Ascomycota</taxon>
        <taxon>Pezizomycotina</taxon>
        <taxon>Sordariomycetes</taxon>
        <taxon>Sordariomycetidae</taxon>
        <taxon>Diaporthales</taxon>
        <taxon>Diaporthaceae</taxon>
        <taxon>Diaporthe</taxon>
    </lineage>
</organism>
<dbReference type="PANTHER" id="PTHR31834:SF8">
    <property type="entry name" value="TRANSFERASE, PUTATIVE (AFU_ORTHOLOGUE AFUA_6G14040)-RELATED"/>
    <property type="match status" value="1"/>
</dbReference>
<evidence type="ECO:0008006" key="5">
    <source>
        <dbReference type="Google" id="ProtNLM"/>
    </source>
</evidence>
<dbReference type="Proteomes" id="UP001583177">
    <property type="component" value="Unassembled WGS sequence"/>
</dbReference>
<evidence type="ECO:0000313" key="3">
    <source>
        <dbReference type="EMBL" id="KAL1862645.1"/>
    </source>
</evidence>
<keyword evidence="2" id="KW-0472">Membrane</keyword>
<dbReference type="InterPro" id="IPR007577">
    <property type="entry name" value="GlycoTrfase_DXD_sugar-bd_CS"/>
</dbReference>
<protein>
    <recommendedName>
        <fullName evidence="5">Initiation-specific alpha-1,6-mannosyltransferase</fullName>
    </recommendedName>
</protein>
<proteinExistence type="inferred from homology"/>
<evidence type="ECO:0000313" key="4">
    <source>
        <dbReference type="Proteomes" id="UP001583177"/>
    </source>
</evidence>
<comment type="similarity">
    <text evidence="1">Belongs to the glycosyltransferase 32 family.</text>
</comment>
<keyword evidence="2" id="KW-0812">Transmembrane</keyword>
<comment type="caution">
    <text evidence="3">The sequence shown here is derived from an EMBL/GenBank/DDBJ whole genome shotgun (WGS) entry which is preliminary data.</text>
</comment>
<dbReference type="Gene3D" id="3.90.550.20">
    <property type="match status" value="1"/>
</dbReference>
<dbReference type="InterPro" id="IPR029044">
    <property type="entry name" value="Nucleotide-diphossugar_trans"/>
</dbReference>
<name>A0ABR3WI50_9PEZI</name>
<gene>
    <name evidence="3" type="ORF">Daus18300_008443</name>
</gene>
<evidence type="ECO:0000256" key="1">
    <source>
        <dbReference type="ARBA" id="ARBA00009003"/>
    </source>
</evidence>
<feature type="transmembrane region" description="Helical" evidence="2">
    <location>
        <begin position="12"/>
        <end position="30"/>
    </location>
</feature>
<dbReference type="InterPro" id="IPR039367">
    <property type="entry name" value="Och1-like"/>
</dbReference>
<dbReference type="PANTHER" id="PTHR31834">
    <property type="entry name" value="INITIATION-SPECIFIC ALPHA-1,6-MANNOSYLTRANSFERASE"/>
    <property type="match status" value="1"/>
</dbReference>
<accession>A0ABR3WI50</accession>
<dbReference type="Pfam" id="PF04488">
    <property type="entry name" value="Gly_transf_sug"/>
    <property type="match status" value="1"/>
</dbReference>
<reference evidence="3 4" key="1">
    <citation type="journal article" date="2024" name="IMA Fungus">
        <title>IMA Genome - F19 : A genome assembly and annotation guide to empower mycologists, including annotated draft genome sequences of Ceratocystis pirilliformis, Diaporthe australafricana, Fusarium ophioides, Paecilomyces lecythidis, and Sporothrix stenoceras.</title>
        <authorList>
            <person name="Aylward J."/>
            <person name="Wilson A.M."/>
            <person name="Visagie C.M."/>
            <person name="Spraker J."/>
            <person name="Barnes I."/>
            <person name="Buitendag C."/>
            <person name="Ceriani C."/>
            <person name="Del Mar Angel L."/>
            <person name="du Plessis D."/>
            <person name="Fuchs T."/>
            <person name="Gasser K."/>
            <person name="Kramer D."/>
            <person name="Li W."/>
            <person name="Munsamy K."/>
            <person name="Piso A."/>
            <person name="Price J.L."/>
            <person name="Sonnekus B."/>
            <person name="Thomas C."/>
            <person name="van der Nest A."/>
            <person name="van Dijk A."/>
            <person name="van Heerden A."/>
            <person name="van Vuuren N."/>
            <person name="Yilmaz N."/>
            <person name="Duong T.A."/>
            <person name="van der Merwe N.A."/>
            <person name="Wingfield M.J."/>
            <person name="Wingfield B.D."/>
        </authorList>
    </citation>
    <scope>NUCLEOTIDE SEQUENCE [LARGE SCALE GENOMIC DNA]</scope>
    <source>
        <strain evidence="3 4">CMW 18300</strain>
    </source>
</reference>
<keyword evidence="2" id="KW-1133">Transmembrane helix</keyword>